<feature type="region of interest" description="Disordered" evidence="18">
    <location>
        <begin position="1"/>
        <end position="25"/>
    </location>
</feature>
<feature type="compositionally biased region" description="Low complexity" evidence="18">
    <location>
        <begin position="673"/>
        <end position="682"/>
    </location>
</feature>
<gene>
    <name evidence="21" type="primary">LOC107271124</name>
</gene>
<evidence type="ECO:0000313" key="20">
    <source>
        <dbReference type="Proteomes" id="UP000694920"/>
    </source>
</evidence>
<evidence type="ECO:0000256" key="17">
    <source>
        <dbReference type="SAM" id="Coils"/>
    </source>
</evidence>
<reference evidence="21" key="1">
    <citation type="submission" date="2025-08" db="UniProtKB">
        <authorList>
            <consortium name="RefSeq"/>
        </authorList>
    </citation>
    <scope>IDENTIFICATION</scope>
</reference>
<dbReference type="GO" id="GO:0005737">
    <property type="term" value="C:cytoplasm"/>
    <property type="evidence" value="ECO:0007669"/>
    <property type="project" value="UniProtKB-SubCell"/>
</dbReference>
<dbReference type="SMART" id="SM00184">
    <property type="entry name" value="RING"/>
    <property type="match status" value="1"/>
</dbReference>
<dbReference type="Gene3D" id="3.30.40.10">
    <property type="entry name" value="Zinc/RING finger domain, C3HC4 (zinc finger)"/>
    <property type="match status" value="1"/>
</dbReference>
<comment type="subcellular location">
    <subcellularLocation>
        <location evidence="3">Cytoplasm</location>
    </subcellularLocation>
    <subcellularLocation>
        <location evidence="2">Nucleus</location>
    </subcellularLocation>
</comment>
<feature type="region of interest" description="Disordered" evidence="18">
    <location>
        <begin position="395"/>
        <end position="424"/>
    </location>
</feature>
<evidence type="ECO:0000256" key="5">
    <source>
        <dbReference type="ARBA" id="ARBA00008117"/>
    </source>
</evidence>
<dbReference type="GO" id="GO:0008270">
    <property type="term" value="F:zinc ion binding"/>
    <property type="evidence" value="ECO:0007669"/>
    <property type="project" value="UniProtKB-KW"/>
</dbReference>
<dbReference type="GeneID" id="107271124"/>
<dbReference type="InterPro" id="IPR013083">
    <property type="entry name" value="Znf_RING/FYVE/PHD"/>
</dbReference>
<evidence type="ECO:0000256" key="12">
    <source>
        <dbReference type="ARBA" id="ARBA00022833"/>
    </source>
</evidence>
<dbReference type="EC" id="2.3.2.27" evidence="6"/>
<dbReference type="RefSeq" id="XP_024944148.1">
    <property type="nucleotide sequence ID" value="XM_025088380.1"/>
</dbReference>
<dbReference type="Pfam" id="PF00097">
    <property type="entry name" value="zf-C3HC4"/>
    <property type="match status" value="1"/>
</dbReference>
<evidence type="ECO:0000256" key="15">
    <source>
        <dbReference type="ARBA" id="ARBA00035390"/>
    </source>
</evidence>
<dbReference type="Proteomes" id="UP000694920">
    <property type="component" value="Unplaced"/>
</dbReference>
<dbReference type="GO" id="GO:0045944">
    <property type="term" value="P:positive regulation of transcription by RNA polymerase II"/>
    <property type="evidence" value="ECO:0007669"/>
    <property type="project" value="TreeGrafter"/>
</dbReference>
<dbReference type="SUPFAM" id="SSF57850">
    <property type="entry name" value="RING/U-box"/>
    <property type="match status" value="1"/>
</dbReference>
<proteinExistence type="inferred from homology"/>
<dbReference type="PANTHER" id="PTHR12983">
    <property type="entry name" value="RING FINGER 10 FAMILY MEMBER"/>
    <property type="match status" value="1"/>
</dbReference>
<evidence type="ECO:0000256" key="16">
    <source>
        <dbReference type="PROSITE-ProRule" id="PRU00175"/>
    </source>
</evidence>
<dbReference type="CDD" id="cd16536">
    <property type="entry name" value="RING-HC_RNF10"/>
    <property type="match status" value="1"/>
</dbReference>
<accession>A0AAJ7W4D4</accession>
<dbReference type="InterPro" id="IPR018957">
    <property type="entry name" value="Znf_C3HC4_RING-type"/>
</dbReference>
<evidence type="ECO:0000256" key="4">
    <source>
        <dbReference type="ARBA" id="ARBA00004906"/>
    </source>
</evidence>
<dbReference type="GO" id="GO:0000976">
    <property type="term" value="F:transcription cis-regulatory region binding"/>
    <property type="evidence" value="ECO:0007669"/>
    <property type="project" value="TreeGrafter"/>
</dbReference>
<evidence type="ECO:0000256" key="6">
    <source>
        <dbReference type="ARBA" id="ARBA00012483"/>
    </source>
</evidence>
<evidence type="ECO:0000256" key="7">
    <source>
        <dbReference type="ARBA" id="ARBA00022490"/>
    </source>
</evidence>
<evidence type="ECO:0000256" key="1">
    <source>
        <dbReference type="ARBA" id="ARBA00000900"/>
    </source>
</evidence>
<keyword evidence="10 16" id="KW-0863">Zinc-finger</keyword>
<keyword evidence="7" id="KW-0963">Cytoplasm</keyword>
<organism evidence="20 21">
    <name type="scientific">Cephus cinctus</name>
    <name type="common">Wheat stem sawfly</name>
    <dbReference type="NCBI Taxonomy" id="211228"/>
    <lineage>
        <taxon>Eukaryota</taxon>
        <taxon>Metazoa</taxon>
        <taxon>Ecdysozoa</taxon>
        <taxon>Arthropoda</taxon>
        <taxon>Hexapoda</taxon>
        <taxon>Insecta</taxon>
        <taxon>Pterygota</taxon>
        <taxon>Neoptera</taxon>
        <taxon>Endopterygota</taxon>
        <taxon>Hymenoptera</taxon>
        <taxon>Cephoidea</taxon>
        <taxon>Cephidae</taxon>
        <taxon>Cephus</taxon>
    </lineage>
</organism>
<evidence type="ECO:0000256" key="13">
    <source>
        <dbReference type="ARBA" id="ARBA00023242"/>
    </source>
</evidence>
<keyword evidence="12" id="KW-0862">Zinc</keyword>
<sequence>MEKKSCFPQSSVKGAAGDAKKNQEKDEGRFSRFFNFITDVINGKLFPKISKRREPTSTSNLPKYEQSRKSGAQKGKSFDKKPKRKGQYHGGPKEDTKVVQEEAAELGSVMVQGSKKQNLNHLLNFHYTPRDVQSGSDGWNCGRSSYTKYSNNTNRWLPPIQRHKYNKEQFLQANCQFVVTANGDYSAYLANPDTLVDWNLIEQIRVHSLESLACPICLCIPVAGKMTRCGHVYCWPCILHYLALSDKSWRKCPICYESIHKSDLKSVVEITQTALNVGDTVTLRLMRRERGSLLAMPVDETESFIPTTFFSLSENIRGSVYSKLLFANNNNVMDIIEYERVQLRSELMEDPHSPENCFIEQALNELSVRKKQILQEVESKLEKLAENQKAKRISMVEDRNANSQDSQDCQTHKYDGSTTTSLPEDDKKLLGLHSKSSVSNVVSGSDSPMTPNKFFYFYQAEDGQHVYLHAMNVKMLELQYGNLEHCPRSIIGKIVEKEAGSITEELRRRLRYLCHLPITCQIEIAEIELKPPIVSKDVIEIFHDQLETRRKRRRRREREEKKRERKITEEENRRMGKFPTPNVHIESHRHFPEWLPESQTPGIGILSPPESTTTSSVASSPSGSTLDELTLISKEPNIWPANTSDQGLSFAEMLRNPITRSASHSAWATAGTSYSSQQSRSSAAVRIRKASDSDPEAEGYISAPSYN</sequence>
<evidence type="ECO:0000256" key="3">
    <source>
        <dbReference type="ARBA" id="ARBA00004496"/>
    </source>
</evidence>
<dbReference type="InterPro" id="IPR001841">
    <property type="entry name" value="Znf_RING"/>
</dbReference>
<evidence type="ECO:0000256" key="8">
    <source>
        <dbReference type="ARBA" id="ARBA00022679"/>
    </source>
</evidence>
<name>A0AAJ7W4D4_CEPCN</name>
<feature type="region of interest" description="Disordered" evidence="18">
    <location>
        <begin position="47"/>
        <end position="97"/>
    </location>
</feature>
<keyword evidence="11" id="KW-0833">Ubl conjugation pathway</keyword>
<dbReference type="PROSITE" id="PS50089">
    <property type="entry name" value="ZF_RING_2"/>
    <property type="match status" value="1"/>
</dbReference>
<feature type="domain" description="RING-type" evidence="19">
    <location>
        <begin position="214"/>
        <end position="255"/>
    </location>
</feature>
<evidence type="ECO:0000256" key="10">
    <source>
        <dbReference type="ARBA" id="ARBA00022771"/>
    </source>
</evidence>
<evidence type="ECO:0000256" key="14">
    <source>
        <dbReference type="ARBA" id="ARBA00035131"/>
    </source>
</evidence>
<evidence type="ECO:0000313" key="21">
    <source>
        <dbReference type="RefSeq" id="XP_024944148.1"/>
    </source>
</evidence>
<evidence type="ECO:0000256" key="11">
    <source>
        <dbReference type="ARBA" id="ARBA00022786"/>
    </source>
</evidence>
<dbReference type="InterPro" id="IPR017907">
    <property type="entry name" value="Znf_RING_CS"/>
</dbReference>
<keyword evidence="9" id="KW-0479">Metal-binding</keyword>
<dbReference type="AlphaFoldDB" id="A0AAJ7W4D4"/>
<dbReference type="PROSITE" id="PS00518">
    <property type="entry name" value="ZF_RING_1"/>
    <property type="match status" value="1"/>
</dbReference>
<dbReference type="InterPro" id="IPR039739">
    <property type="entry name" value="MAG2/RNF10"/>
</dbReference>
<dbReference type="GO" id="GO:0005634">
    <property type="term" value="C:nucleus"/>
    <property type="evidence" value="ECO:0007669"/>
    <property type="project" value="UniProtKB-SubCell"/>
</dbReference>
<dbReference type="KEGG" id="ccin:107271124"/>
<dbReference type="GO" id="GO:0061630">
    <property type="term" value="F:ubiquitin protein ligase activity"/>
    <property type="evidence" value="ECO:0007669"/>
    <property type="project" value="UniProtKB-EC"/>
</dbReference>
<keyword evidence="8" id="KW-0808">Transferase</keyword>
<dbReference type="PANTHER" id="PTHR12983:SF9">
    <property type="entry name" value="E3 UBIQUITIN-PROTEIN LIGASE RNF10"/>
    <property type="match status" value="1"/>
</dbReference>
<feature type="coiled-coil region" evidence="17">
    <location>
        <begin position="363"/>
        <end position="394"/>
    </location>
</feature>
<evidence type="ECO:0000259" key="19">
    <source>
        <dbReference type="PROSITE" id="PS50089"/>
    </source>
</evidence>
<evidence type="ECO:0000256" key="9">
    <source>
        <dbReference type="ARBA" id="ARBA00022723"/>
    </source>
</evidence>
<feature type="compositionally biased region" description="Basic and acidic residues" evidence="18">
    <location>
        <begin position="557"/>
        <end position="574"/>
    </location>
</feature>
<evidence type="ECO:0000256" key="2">
    <source>
        <dbReference type="ARBA" id="ARBA00004123"/>
    </source>
</evidence>
<dbReference type="FunFam" id="3.30.40.10:FF:000112">
    <property type="entry name" value="RING finger protein 10"/>
    <property type="match status" value="1"/>
</dbReference>
<keyword evidence="17" id="KW-0175">Coiled coil</keyword>
<feature type="compositionally biased region" description="Polar residues" evidence="18">
    <location>
        <begin position="662"/>
        <end position="672"/>
    </location>
</feature>
<protein>
    <recommendedName>
        <fullName evidence="14">E3 ubiquitin-protein ligase RNF10</fullName>
        <ecNumber evidence="6">2.3.2.27</ecNumber>
    </recommendedName>
    <alternativeName>
        <fullName evidence="15">RING finger protein 10</fullName>
    </alternativeName>
</protein>
<comment type="similarity">
    <text evidence="5">Belongs to the RNF10 family.</text>
</comment>
<feature type="region of interest" description="Disordered" evidence="18">
    <location>
        <begin position="549"/>
        <end position="624"/>
    </location>
</feature>
<keyword evidence="13" id="KW-0539">Nucleus</keyword>
<comment type="catalytic activity">
    <reaction evidence="1">
        <text>S-ubiquitinyl-[E2 ubiquitin-conjugating enzyme]-L-cysteine + [acceptor protein]-L-lysine = [E2 ubiquitin-conjugating enzyme]-L-cysteine + N(6)-ubiquitinyl-[acceptor protein]-L-lysine.</text>
        <dbReference type="EC" id="2.3.2.27"/>
    </reaction>
</comment>
<comment type="pathway">
    <text evidence="4">Protein modification; protein ubiquitination.</text>
</comment>
<keyword evidence="20" id="KW-1185">Reference proteome</keyword>
<feature type="compositionally biased region" description="Low complexity" evidence="18">
    <location>
        <begin position="607"/>
        <end position="624"/>
    </location>
</feature>
<evidence type="ECO:0000256" key="18">
    <source>
        <dbReference type="SAM" id="MobiDB-lite"/>
    </source>
</evidence>
<feature type="region of interest" description="Disordered" evidence="18">
    <location>
        <begin position="662"/>
        <end position="707"/>
    </location>
</feature>